<evidence type="ECO:0000313" key="1">
    <source>
        <dbReference type="EMBL" id="KAK9268145.1"/>
    </source>
</evidence>
<dbReference type="PANTHER" id="PTHR33499:SF11">
    <property type="entry name" value="NO APICAL MERISTEM-ASSOCIATED C-TERMINAL DOMAIN-CONTAINING PROTEIN"/>
    <property type="match status" value="1"/>
</dbReference>
<comment type="caution">
    <text evidence="1">The sequence shown here is derived from an EMBL/GenBank/DDBJ whole genome shotgun (WGS) entry which is preliminary data.</text>
</comment>
<proteinExistence type="predicted"/>
<dbReference type="PANTHER" id="PTHR33499">
    <property type="entry name" value="OS12G0282400 PROTEIN-RELATED"/>
    <property type="match status" value="1"/>
</dbReference>
<dbReference type="Proteomes" id="UP001415857">
    <property type="component" value="Unassembled WGS sequence"/>
</dbReference>
<protein>
    <submittedName>
        <fullName evidence="1">Uncharacterized protein</fullName>
    </submittedName>
</protein>
<name>A0AAP0NAI4_LIQFO</name>
<gene>
    <name evidence="1" type="ORF">L1049_010586</name>
</gene>
<dbReference type="AlphaFoldDB" id="A0AAP0NAI4"/>
<sequence length="158" mass="18790">MCLRRLPVVAGESQLLSLMESSNPLETGLLRLRQKLVLFVANGLLLLQKIGEIKDEDKKVLYQCILDKFEIDLSRPNVKHTVDTMLKNRHKNWRHKLYKFYKEFPPQEASQHLPKYVKQNDWDHLCERFSNDKFQQWGVVLKIEESTHIFNIPQERSM</sequence>
<dbReference type="EMBL" id="JBBPBK010000016">
    <property type="protein sequence ID" value="KAK9268145.1"/>
    <property type="molecule type" value="Genomic_DNA"/>
</dbReference>
<accession>A0AAP0NAI4</accession>
<evidence type="ECO:0000313" key="2">
    <source>
        <dbReference type="Proteomes" id="UP001415857"/>
    </source>
</evidence>
<organism evidence="1 2">
    <name type="scientific">Liquidambar formosana</name>
    <name type="common">Formosan gum</name>
    <dbReference type="NCBI Taxonomy" id="63359"/>
    <lineage>
        <taxon>Eukaryota</taxon>
        <taxon>Viridiplantae</taxon>
        <taxon>Streptophyta</taxon>
        <taxon>Embryophyta</taxon>
        <taxon>Tracheophyta</taxon>
        <taxon>Spermatophyta</taxon>
        <taxon>Magnoliopsida</taxon>
        <taxon>eudicotyledons</taxon>
        <taxon>Gunneridae</taxon>
        <taxon>Pentapetalae</taxon>
        <taxon>Saxifragales</taxon>
        <taxon>Altingiaceae</taxon>
        <taxon>Liquidambar</taxon>
    </lineage>
</organism>
<reference evidence="1 2" key="1">
    <citation type="journal article" date="2024" name="Plant J.">
        <title>Genome sequences and population genomics reveal climatic adaptation and genomic divergence between two closely related sweetgum species.</title>
        <authorList>
            <person name="Xu W.Q."/>
            <person name="Ren C.Q."/>
            <person name="Zhang X.Y."/>
            <person name="Comes H.P."/>
            <person name="Liu X.H."/>
            <person name="Li Y.G."/>
            <person name="Kettle C.J."/>
            <person name="Jalonen R."/>
            <person name="Gaisberger H."/>
            <person name="Ma Y.Z."/>
            <person name="Qiu Y.X."/>
        </authorList>
    </citation>
    <scope>NUCLEOTIDE SEQUENCE [LARGE SCALE GENOMIC DNA]</scope>
    <source>
        <strain evidence="1">Hangzhou</strain>
    </source>
</reference>
<keyword evidence="2" id="KW-1185">Reference proteome</keyword>